<dbReference type="GO" id="GO:0006493">
    <property type="term" value="P:protein O-linked glycosylation"/>
    <property type="evidence" value="ECO:0007669"/>
    <property type="project" value="InterPro"/>
</dbReference>
<dbReference type="GO" id="GO:0009103">
    <property type="term" value="P:lipopolysaccharide biosynthetic process"/>
    <property type="evidence" value="ECO:0007669"/>
    <property type="project" value="UniProtKB-ARBA"/>
</dbReference>
<feature type="transmembrane region" description="Helical" evidence="8">
    <location>
        <begin position="185"/>
        <end position="202"/>
    </location>
</feature>
<keyword evidence="7 8" id="KW-0472">Membrane</keyword>
<evidence type="ECO:0000256" key="4">
    <source>
        <dbReference type="ARBA" id="ARBA00022679"/>
    </source>
</evidence>
<dbReference type="EMBL" id="LT629777">
    <property type="protein sequence ID" value="SDS63706.1"/>
    <property type="molecule type" value="Genomic_DNA"/>
</dbReference>
<organism evidence="10 11">
    <name type="scientific">Pseudomonas asplenii</name>
    <dbReference type="NCBI Taxonomy" id="53407"/>
    <lineage>
        <taxon>Bacteria</taxon>
        <taxon>Pseudomonadati</taxon>
        <taxon>Pseudomonadota</taxon>
        <taxon>Gammaproteobacteria</taxon>
        <taxon>Pseudomonadales</taxon>
        <taxon>Pseudomonadaceae</taxon>
        <taxon>Pseudomonas</taxon>
    </lineage>
</organism>
<dbReference type="GO" id="GO:0005886">
    <property type="term" value="C:plasma membrane"/>
    <property type="evidence" value="ECO:0007669"/>
    <property type="project" value="UniProtKB-SubCell"/>
</dbReference>
<evidence type="ECO:0000259" key="9">
    <source>
        <dbReference type="Pfam" id="PF02366"/>
    </source>
</evidence>
<dbReference type="Proteomes" id="UP000199524">
    <property type="component" value="Chromosome I"/>
</dbReference>
<dbReference type="GO" id="GO:0000030">
    <property type="term" value="F:mannosyltransferase activity"/>
    <property type="evidence" value="ECO:0007669"/>
    <property type="project" value="InterPro"/>
</dbReference>
<proteinExistence type="predicted"/>
<feature type="transmembrane region" description="Helical" evidence="8">
    <location>
        <begin position="214"/>
        <end position="233"/>
    </location>
</feature>
<dbReference type="GO" id="GO:0016763">
    <property type="term" value="F:pentosyltransferase activity"/>
    <property type="evidence" value="ECO:0007669"/>
    <property type="project" value="TreeGrafter"/>
</dbReference>
<feature type="transmembrane region" description="Helical" evidence="8">
    <location>
        <begin position="110"/>
        <end position="130"/>
    </location>
</feature>
<dbReference type="GO" id="GO:0010041">
    <property type="term" value="P:response to iron(III) ion"/>
    <property type="evidence" value="ECO:0007669"/>
    <property type="project" value="TreeGrafter"/>
</dbReference>
<comment type="subcellular location">
    <subcellularLocation>
        <location evidence="1">Cell membrane</location>
        <topology evidence="1">Multi-pass membrane protein</topology>
    </subcellularLocation>
</comment>
<evidence type="ECO:0000256" key="3">
    <source>
        <dbReference type="ARBA" id="ARBA00022676"/>
    </source>
</evidence>
<keyword evidence="6 8" id="KW-1133">Transmembrane helix</keyword>
<keyword evidence="3" id="KW-0328">Glycosyltransferase</keyword>
<protein>
    <submittedName>
        <fullName evidence="10">4-amino-4-deoxy-L-arabinose transferase</fullName>
    </submittedName>
</protein>
<dbReference type="AlphaFoldDB" id="A0A1H1TUV8"/>
<feature type="transmembrane region" description="Helical" evidence="8">
    <location>
        <begin position="81"/>
        <end position="101"/>
    </location>
</feature>
<sequence>MRTIRPVILLCLLGCLVFFFALGNHELQGSTESRVAGIAMEMQLNGDWITPRLLGDAFLEKPPLSLWLDATAIKLVGATPLAVRLASAFAGLFTVLALYGFMRRIGRPTLLAWTAAALLMTMASYLGNARQVGEDAILSLGVSLALFAFFHANEQRRRQAATLGGWLVFAVGIAIATLTKGVLGLALPGIVIFFYLLSESLIDKRLSVGNWLRPALFTLVGLIPLLIWLKLLYGQGGSDAVREVLWANSVGRFSGSFTAAGHYEPFYYYFTKLPEAFLPWNLLVYLGLWHLRKELARKRHLLLASIWLLAQFTLLTLASSKRMVYMVSMAPAAAIIAAEYSVVLLDWLRRRSATSTFSRQLVERRRPLAATLLAVVVCGYLVAAWRAPLADRNTSFKPVTDQIIALQTSGKQVALYQPDERLASTVFYTQRQQQVVQTPEQLDTFLRASSDNVAVVQNQEPDASHTILATVTIGGKRTYYFYTR</sequence>
<evidence type="ECO:0000256" key="7">
    <source>
        <dbReference type="ARBA" id="ARBA00023136"/>
    </source>
</evidence>
<gene>
    <name evidence="10" type="ORF">SAMN05216598_2226</name>
</gene>
<dbReference type="PANTHER" id="PTHR33908">
    <property type="entry name" value="MANNOSYLTRANSFERASE YKCB-RELATED"/>
    <property type="match status" value="1"/>
</dbReference>
<reference evidence="11" key="1">
    <citation type="submission" date="2016-10" db="EMBL/GenBank/DDBJ databases">
        <authorList>
            <person name="Varghese N."/>
            <person name="Submissions S."/>
        </authorList>
    </citation>
    <scope>NUCLEOTIDE SEQUENCE [LARGE SCALE GENOMIC DNA]</scope>
    <source>
        <strain evidence="11">ATCC 23835</strain>
    </source>
</reference>
<dbReference type="InterPro" id="IPR050297">
    <property type="entry name" value="LipidA_mod_glycosyltrf_83"/>
</dbReference>
<feature type="transmembrane region" description="Helical" evidence="8">
    <location>
        <begin position="300"/>
        <end position="318"/>
    </location>
</feature>
<dbReference type="RefSeq" id="WP_090204753.1">
    <property type="nucleotide sequence ID" value="NZ_LT629777.1"/>
</dbReference>
<evidence type="ECO:0000256" key="5">
    <source>
        <dbReference type="ARBA" id="ARBA00022692"/>
    </source>
</evidence>
<keyword evidence="5 8" id="KW-0812">Transmembrane</keyword>
<name>A0A1H1TUV8_9PSED</name>
<evidence type="ECO:0000313" key="11">
    <source>
        <dbReference type="Proteomes" id="UP000199524"/>
    </source>
</evidence>
<evidence type="ECO:0000313" key="10">
    <source>
        <dbReference type="EMBL" id="SDS63706.1"/>
    </source>
</evidence>
<feature type="domain" description="ArnT-like N-terminal" evidence="9">
    <location>
        <begin position="29"/>
        <end position="229"/>
    </location>
</feature>
<feature type="transmembrane region" description="Helical" evidence="8">
    <location>
        <begin position="368"/>
        <end position="387"/>
    </location>
</feature>
<keyword evidence="11" id="KW-1185">Reference proteome</keyword>
<dbReference type="Pfam" id="PF02366">
    <property type="entry name" value="PMT"/>
    <property type="match status" value="1"/>
</dbReference>
<evidence type="ECO:0000256" key="6">
    <source>
        <dbReference type="ARBA" id="ARBA00022989"/>
    </source>
</evidence>
<feature type="transmembrane region" description="Helical" evidence="8">
    <location>
        <begin position="136"/>
        <end position="153"/>
    </location>
</feature>
<dbReference type="PANTHER" id="PTHR33908:SF3">
    <property type="entry name" value="UNDECAPRENYL PHOSPHATE-ALPHA-4-AMINO-4-DEOXY-L-ARABINOSE ARABINOSYL TRANSFERASE"/>
    <property type="match status" value="1"/>
</dbReference>
<keyword evidence="4 10" id="KW-0808">Transferase</keyword>
<keyword evidence="2" id="KW-1003">Cell membrane</keyword>
<accession>A0A1H1TUV8</accession>
<dbReference type="InterPro" id="IPR003342">
    <property type="entry name" value="ArnT-like_N"/>
</dbReference>
<evidence type="ECO:0000256" key="8">
    <source>
        <dbReference type="SAM" id="Phobius"/>
    </source>
</evidence>
<evidence type="ECO:0000256" key="1">
    <source>
        <dbReference type="ARBA" id="ARBA00004651"/>
    </source>
</evidence>
<dbReference type="GeneID" id="300207212"/>
<evidence type="ECO:0000256" key="2">
    <source>
        <dbReference type="ARBA" id="ARBA00022475"/>
    </source>
</evidence>
<feature type="transmembrane region" description="Helical" evidence="8">
    <location>
        <begin position="324"/>
        <end position="348"/>
    </location>
</feature>